<protein>
    <submittedName>
        <fullName evidence="1">Methyltransferase</fullName>
    </submittedName>
</protein>
<dbReference type="PANTHER" id="PTHR40036:SF1">
    <property type="entry name" value="MACROCIN O-METHYLTRANSFERASE"/>
    <property type="match status" value="1"/>
</dbReference>
<evidence type="ECO:0000313" key="1">
    <source>
        <dbReference type="EMBL" id="AHZ46179.1"/>
    </source>
</evidence>
<dbReference type="PANTHER" id="PTHR40036">
    <property type="entry name" value="MACROCIN O-METHYLTRANSFERASE"/>
    <property type="match status" value="1"/>
</dbReference>
<gene>
    <name evidence="1" type="ORF">4d5</name>
</gene>
<accession>A0A059TYF0</accession>
<organism evidence="1">
    <name type="scientific">uncultured bacterium 14-4D</name>
    <dbReference type="NCBI Taxonomy" id="1497525"/>
    <lineage>
        <taxon>Bacteria</taxon>
        <taxon>environmental samples</taxon>
    </lineage>
</organism>
<dbReference type="AlphaFoldDB" id="A0A059TYF0"/>
<proteinExistence type="predicted"/>
<keyword evidence="1" id="KW-0808">Transferase</keyword>
<name>A0A059TYF0_9BACT</name>
<dbReference type="GO" id="GO:0032259">
    <property type="term" value="P:methylation"/>
    <property type="evidence" value="ECO:0007669"/>
    <property type="project" value="UniProtKB-KW"/>
</dbReference>
<dbReference type="GO" id="GO:0008168">
    <property type="term" value="F:methyltransferase activity"/>
    <property type="evidence" value="ECO:0007669"/>
    <property type="project" value="UniProtKB-KW"/>
</dbReference>
<dbReference type="EMBL" id="KJ508013">
    <property type="protein sequence ID" value="AHZ46179.1"/>
    <property type="molecule type" value="Genomic_DNA"/>
</dbReference>
<reference evidence="1" key="1">
    <citation type="submission" date="2014-02" db="EMBL/GenBank/DDBJ databases">
        <title>Screening of novel PKS from marine sediment.</title>
        <authorList>
            <person name="Xie F."/>
            <person name="Fu C."/>
            <person name="Dai H."/>
            <person name="Zhang L."/>
        </authorList>
    </citation>
    <scope>NUCLEOTIDE SEQUENCE</scope>
</reference>
<dbReference type="InterPro" id="IPR008884">
    <property type="entry name" value="TylF_MeTrfase"/>
</dbReference>
<dbReference type="Pfam" id="PF05711">
    <property type="entry name" value="TylF"/>
    <property type="match status" value="1"/>
</dbReference>
<sequence length="201" mass="23732">MSEFGMLAQAFEFSKINNVVGDYFEFGLWRGKTFRYAYRLRRRYDLKTMHLWGFDSFQGLPAFLDDRDNIWNKGQFACDESELRRILRRGGLSERDYTLIPGFYQESLNDELHDRLKGKSAAVMYVDCDLFESAQAVLTFSERYLVNGTIVCFDDFHNYKSSPHQSEQRALKEFLSQNHGLHFEPYFNYSPLGKSFVVRRD</sequence>
<keyword evidence="1" id="KW-0489">Methyltransferase</keyword>
<dbReference type="InterPro" id="IPR029063">
    <property type="entry name" value="SAM-dependent_MTases_sf"/>
</dbReference>
<dbReference type="Gene3D" id="3.40.50.150">
    <property type="entry name" value="Vaccinia Virus protein VP39"/>
    <property type="match status" value="1"/>
</dbReference>